<sequence length="257" mass="29759">MEANEQYRPAYNEILNANWRTVMIDTGQDDWTKEWFLDGHKASIKNTADGMLYAAGPIQGDNASHAVLWTHKSFEGDLKLDFDFTRMDTVDRFVCIVYLYASGAGPEPYTEDITEWNGLRQTPYMATYFDHMNLLHISYAAFNNKIDAGKDSAYIRARRYPRSLFGGQFDRMELEPDYTAIDLFEPGMEHHMTIIKRGEEMYMNVSNINEERLYCWDLSQVPGLQKGRIGLRHMWQRAGLYKNITVSQLENGKSESC</sequence>
<dbReference type="RefSeq" id="WP_308951775.1">
    <property type="nucleotide sequence ID" value="NZ_JARXHW010000048.1"/>
</dbReference>
<gene>
    <name evidence="1" type="ORF">QEH52_15920</name>
</gene>
<reference evidence="1 2" key="1">
    <citation type="submission" date="2023-04" db="EMBL/GenBank/DDBJ databases">
        <title>A novel bacteria isolated from coastal sediment.</title>
        <authorList>
            <person name="Liu X.-J."/>
            <person name="Du Z.-J."/>
        </authorList>
    </citation>
    <scope>NUCLEOTIDE SEQUENCE [LARGE SCALE GENOMIC DNA]</scope>
    <source>
        <strain evidence="1 2">SDUM461003</strain>
    </source>
</reference>
<evidence type="ECO:0000313" key="2">
    <source>
        <dbReference type="Proteomes" id="UP001225316"/>
    </source>
</evidence>
<organism evidence="1 2">
    <name type="scientific">Thalassobacterium maritimum</name>
    <dbReference type="NCBI Taxonomy" id="3041265"/>
    <lineage>
        <taxon>Bacteria</taxon>
        <taxon>Pseudomonadati</taxon>
        <taxon>Verrucomicrobiota</taxon>
        <taxon>Opitutia</taxon>
        <taxon>Puniceicoccales</taxon>
        <taxon>Coraliomargaritaceae</taxon>
        <taxon>Thalassobacterium</taxon>
    </lineage>
</organism>
<proteinExistence type="predicted"/>
<dbReference type="Gene3D" id="2.60.120.200">
    <property type="match status" value="1"/>
</dbReference>
<dbReference type="Proteomes" id="UP001225316">
    <property type="component" value="Unassembled WGS sequence"/>
</dbReference>
<protein>
    <submittedName>
        <fullName evidence="1">DUF1961 family protein</fullName>
    </submittedName>
</protein>
<keyword evidence="2" id="KW-1185">Reference proteome</keyword>
<evidence type="ECO:0000313" key="1">
    <source>
        <dbReference type="EMBL" id="MDQ8209013.1"/>
    </source>
</evidence>
<accession>A0ABU1AY26</accession>
<comment type="caution">
    <text evidence="1">The sequence shown here is derived from an EMBL/GenBank/DDBJ whole genome shotgun (WGS) entry which is preliminary data.</text>
</comment>
<dbReference type="EMBL" id="JARXHW010000048">
    <property type="protein sequence ID" value="MDQ8209013.1"/>
    <property type="molecule type" value="Genomic_DNA"/>
</dbReference>
<name>A0ABU1AY26_9BACT</name>